<organism evidence="2 3">
    <name type="scientific">Anaeromicropila herbilytica</name>
    <dbReference type="NCBI Taxonomy" id="2785025"/>
    <lineage>
        <taxon>Bacteria</taxon>
        <taxon>Bacillati</taxon>
        <taxon>Bacillota</taxon>
        <taxon>Clostridia</taxon>
        <taxon>Lachnospirales</taxon>
        <taxon>Lachnospiraceae</taxon>
        <taxon>Anaeromicropila</taxon>
    </lineage>
</organism>
<accession>A0A7R7IGD8</accession>
<dbReference type="SUPFAM" id="SSF56112">
    <property type="entry name" value="Protein kinase-like (PK-like)"/>
    <property type="match status" value="1"/>
</dbReference>
<dbReference type="GO" id="GO:0016740">
    <property type="term" value="F:transferase activity"/>
    <property type="evidence" value="ECO:0007669"/>
    <property type="project" value="UniProtKB-KW"/>
</dbReference>
<evidence type="ECO:0000259" key="1">
    <source>
        <dbReference type="Pfam" id="PF01636"/>
    </source>
</evidence>
<feature type="domain" description="Aminoglycoside phosphotransferase" evidence="1">
    <location>
        <begin position="20"/>
        <end position="190"/>
    </location>
</feature>
<sequence>MKIEELVASDDEVESYKDDKLEVKVYGLNYPKSSILFEALINARIEETGLNIPKVIEVSKINGRWAITSEYIEGESLYTKMLNEPNNIEMYINDMVELQLEVQKKRSPFLYKLKDKLMNQINNLDCIDSARKYELLMQLDSMPKHVKLCHGDFNPTNIVIHNNNMYIKNWSNASQGNASADVANSYLFFALHMPEYAKLYIDTFCKKSNTELKYVQQWLAIVSAARLSEQMEDENDLLMNWIDVVDYQ</sequence>
<proteinExistence type="predicted"/>
<reference evidence="2 3" key="1">
    <citation type="submission" date="2020-11" db="EMBL/GenBank/DDBJ databases">
        <title>Draft genome sequencing of a Lachnospiraceae strain isolated from anoxic soil subjected to BSD treatment.</title>
        <authorList>
            <person name="Uek A."/>
            <person name="Tonouchi A."/>
        </authorList>
    </citation>
    <scope>NUCLEOTIDE SEQUENCE [LARGE SCALE GENOMIC DNA]</scope>
    <source>
        <strain evidence="2 3">TB5</strain>
    </source>
</reference>
<gene>
    <name evidence="2" type="ORF">bsdtb5_42880</name>
</gene>
<dbReference type="KEGG" id="ahb:bsdtb5_42880"/>
<dbReference type="Proteomes" id="UP000595897">
    <property type="component" value="Chromosome"/>
</dbReference>
<dbReference type="InterPro" id="IPR002575">
    <property type="entry name" value="Aminoglycoside_PTrfase"/>
</dbReference>
<dbReference type="AlphaFoldDB" id="A0A7R7IGD8"/>
<dbReference type="Gene3D" id="3.90.1200.10">
    <property type="match status" value="1"/>
</dbReference>
<name>A0A7R7IGD8_9FIRM</name>
<dbReference type="RefSeq" id="WP_271713987.1">
    <property type="nucleotide sequence ID" value="NZ_AP024169.1"/>
</dbReference>
<evidence type="ECO:0000313" key="3">
    <source>
        <dbReference type="Proteomes" id="UP000595897"/>
    </source>
</evidence>
<dbReference type="Pfam" id="PF01636">
    <property type="entry name" value="APH"/>
    <property type="match status" value="1"/>
</dbReference>
<dbReference type="EMBL" id="AP024169">
    <property type="protein sequence ID" value="BCN32993.1"/>
    <property type="molecule type" value="Genomic_DNA"/>
</dbReference>
<keyword evidence="2" id="KW-0808">Transferase</keyword>
<dbReference type="InterPro" id="IPR011009">
    <property type="entry name" value="Kinase-like_dom_sf"/>
</dbReference>
<protein>
    <submittedName>
        <fullName evidence="2">Aminoglycoside phosphotransferase</fullName>
    </submittedName>
</protein>
<evidence type="ECO:0000313" key="2">
    <source>
        <dbReference type="EMBL" id="BCN32993.1"/>
    </source>
</evidence>
<keyword evidence="3" id="KW-1185">Reference proteome</keyword>